<dbReference type="OrthoDB" id="4140148at2"/>
<dbReference type="AlphaFoldDB" id="A0A2S9PWS3"/>
<dbReference type="Proteomes" id="UP000239322">
    <property type="component" value="Unassembled WGS sequence"/>
</dbReference>
<name>A0A2S9PWS3_9ACTN</name>
<organism evidence="1 2">
    <name type="scientific">Streptomyces solincola</name>
    <dbReference type="NCBI Taxonomy" id="2100817"/>
    <lineage>
        <taxon>Bacteria</taxon>
        <taxon>Bacillati</taxon>
        <taxon>Actinomycetota</taxon>
        <taxon>Actinomycetes</taxon>
        <taxon>Kitasatosporales</taxon>
        <taxon>Streptomycetaceae</taxon>
        <taxon>Streptomyces</taxon>
    </lineage>
</organism>
<accession>A0A2S9PWS3</accession>
<reference evidence="1 2" key="1">
    <citation type="submission" date="2018-03" db="EMBL/GenBank/DDBJ databases">
        <title>Novel Streptomyces sp. from soil.</title>
        <authorList>
            <person name="Tan G.Y.A."/>
            <person name="Lee Z.Y."/>
        </authorList>
    </citation>
    <scope>NUCLEOTIDE SEQUENCE [LARGE SCALE GENOMIC DNA]</scope>
    <source>
        <strain evidence="1 2">ST5x</strain>
    </source>
</reference>
<proteinExistence type="predicted"/>
<dbReference type="EMBL" id="PVLV01000165">
    <property type="protein sequence ID" value="PRH78859.1"/>
    <property type="molecule type" value="Genomic_DNA"/>
</dbReference>
<gene>
    <name evidence="1" type="ORF">C6N75_12700</name>
</gene>
<evidence type="ECO:0000313" key="1">
    <source>
        <dbReference type="EMBL" id="PRH78859.1"/>
    </source>
</evidence>
<sequence length="197" mass="21282">MAGEITNATQIVVPARTRLWLAVVGTEAPADATVTMPEGWFSVGLTTEDSLKFNEEPQFEQVKSAQTDFPSRTFQTSDSATIEVDLQQWNAKNFKAVFGGGTISEITPAAGGTGAKHYKFAPPRIGGRTEIAAVIEVIDGAKIYRYIIPRAMQMEGVQTDLQKAKESILPLRLAVQGGDDSDAWYLITNDPAFADAA</sequence>
<dbReference type="Pfam" id="PF25681">
    <property type="entry name" value="Phage_TTP_17"/>
    <property type="match status" value="1"/>
</dbReference>
<evidence type="ECO:0008006" key="3">
    <source>
        <dbReference type="Google" id="ProtNLM"/>
    </source>
</evidence>
<comment type="caution">
    <text evidence="1">The sequence shown here is derived from an EMBL/GenBank/DDBJ whole genome shotgun (WGS) entry which is preliminary data.</text>
</comment>
<evidence type="ECO:0000313" key="2">
    <source>
        <dbReference type="Proteomes" id="UP000239322"/>
    </source>
</evidence>
<dbReference type="RefSeq" id="WP_105868989.1">
    <property type="nucleotide sequence ID" value="NZ_PVLV01000165.1"/>
</dbReference>
<protein>
    <recommendedName>
        <fullName evidence="3">Phage tail protein</fullName>
    </recommendedName>
</protein>
<dbReference type="InterPro" id="IPR058154">
    <property type="entry name" value="Bxb1_TTP-like"/>
</dbReference>
<keyword evidence="2" id="KW-1185">Reference proteome</keyword>